<evidence type="ECO:0000256" key="4">
    <source>
        <dbReference type="ARBA" id="ARBA00022679"/>
    </source>
</evidence>
<dbReference type="InterPro" id="IPR006264">
    <property type="entry name" value="EPSP_synthase"/>
</dbReference>
<evidence type="ECO:0000313" key="9">
    <source>
        <dbReference type="EMBL" id="PIT87558.1"/>
    </source>
</evidence>
<feature type="binding site" evidence="7">
    <location>
        <position position="22"/>
    </location>
    <ligand>
        <name>3-phosphoshikimate</name>
        <dbReference type="ChEBI" id="CHEBI:145989"/>
    </ligand>
</feature>
<evidence type="ECO:0000256" key="2">
    <source>
        <dbReference type="ARBA" id="ARBA00009948"/>
    </source>
</evidence>
<feature type="binding site" evidence="7">
    <location>
        <position position="123"/>
    </location>
    <ligand>
        <name>phosphoenolpyruvate</name>
        <dbReference type="ChEBI" id="CHEBI:58702"/>
    </ligand>
</feature>
<dbReference type="InterPro" id="IPR013792">
    <property type="entry name" value="RNA3'P_cycl/enolpyr_Trfase_a/b"/>
</dbReference>
<feature type="binding site" evidence="7">
    <location>
        <position position="168"/>
    </location>
    <ligand>
        <name>3-phosphoshikimate</name>
        <dbReference type="ChEBI" id="CHEBI:145989"/>
    </ligand>
</feature>
<comment type="caution">
    <text evidence="7">Lacks conserved residue(s) required for the propagation of feature annotation.</text>
</comment>
<feature type="binding site" evidence="7">
    <location>
        <position position="313"/>
    </location>
    <ligand>
        <name>3-phosphoshikimate</name>
        <dbReference type="ChEBI" id="CHEBI:145989"/>
    </ligand>
</feature>
<dbReference type="InterPro" id="IPR001986">
    <property type="entry name" value="Enolpyruvate_Tfrase_dom"/>
</dbReference>
<dbReference type="Gene3D" id="3.65.10.10">
    <property type="entry name" value="Enolpyruvate transferase domain"/>
    <property type="match status" value="2"/>
</dbReference>
<feature type="binding site" evidence="7">
    <location>
        <position position="26"/>
    </location>
    <ligand>
        <name>3-phosphoshikimate</name>
        <dbReference type="ChEBI" id="CHEBI:145989"/>
    </ligand>
</feature>
<comment type="function">
    <text evidence="7">Catalyzes the transfer of the enolpyruvyl moiety of phosphoenolpyruvate (PEP) to the 5-hydroxyl of shikimate-3-phosphate (S3P) to produce enolpyruvyl shikimate-3-phosphate and inorganic phosphate.</text>
</comment>
<accession>A0A2M6W445</accession>
<dbReference type="NCBIfam" id="TIGR01356">
    <property type="entry name" value="aroA"/>
    <property type="match status" value="1"/>
</dbReference>
<keyword evidence="5 7" id="KW-0057">Aromatic amino acid biosynthesis</keyword>
<dbReference type="CDD" id="cd01556">
    <property type="entry name" value="EPSP_synthase"/>
    <property type="match status" value="1"/>
</dbReference>
<feature type="active site" description="Proton acceptor" evidence="7">
    <location>
        <position position="313"/>
    </location>
</feature>
<comment type="pathway">
    <text evidence="1 7">Metabolic intermediate biosynthesis; chorismate biosynthesis; chorismate from D-erythrose 4-phosphate and phosphoenolpyruvate: step 6/7.</text>
</comment>
<feature type="binding site" evidence="7">
    <location>
        <position position="169"/>
    </location>
    <ligand>
        <name>phosphoenolpyruvate</name>
        <dbReference type="ChEBI" id="CHEBI:58702"/>
    </ligand>
</feature>
<comment type="subcellular location">
    <subcellularLocation>
        <location evidence="7">Cytoplasm</location>
    </subcellularLocation>
</comment>
<keyword evidence="3 7" id="KW-0028">Amino-acid biosynthesis</keyword>
<feature type="binding site" evidence="7">
    <location>
        <position position="344"/>
    </location>
    <ligand>
        <name>phosphoenolpyruvate</name>
        <dbReference type="ChEBI" id="CHEBI:58702"/>
    </ligand>
</feature>
<feature type="binding site" evidence="7">
    <location>
        <position position="21"/>
    </location>
    <ligand>
        <name>phosphoenolpyruvate</name>
        <dbReference type="ChEBI" id="CHEBI:58702"/>
    </ligand>
</feature>
<dbReference type="EC" id="2.5.1.19" evidence="7"/>
<evidence type="ECO:0000256" key="6">
    <source>
        <dbReference type="ARBA" id="ARBA00044633"/>
    </source>
</evidence>
<feature type="binding site" evidence="7">
    <location>
        <position position="167"/>
    </location>
    <ligand>
        <name>3-phosphoshikimate</name>
        <dbReference type="ChEBI" id="CHEBI:145989"/>
    </ligand>
</feature>
<sequence length="432" mass="47513">MLIIAKKTNKLDGQAVLPGSKSQTIRGLLLACLADGQSVLRNALDCSDTNTAINVFGELGAKISKNGHDLEIESFGLPLLAKTNRLRTDNSGITTRFVMPLLGLRQNCAQEIILDCAEQMRQRPTKPLLEALNNLGMRVASLNNDGACPISATNELRGGSSIIDGLTSQYLSALLFSLPCAINDSVLMVENLHERPYVEMTLAWLDEQRIKYEHKRENKKDIFTIYGRQKYIAFDKNIPADFSSASYLIAGGVLRFGQVELIGLNMNDQQGDKRLVKILRDMGADITVEGMKMTIKGGRELKGAVIDCNDIPDMVPTLAVIGAHAQGRTELVNVRQARIKETDRIKSMYEELSRMGARVEEKDDGLIIYQSDLRGAPVHGHNDHRTIMALAVAGLVAEGETIIDTAESINKTFPKFVETMNQIGADIKMINS</sequence>
<dbReference type="PANTHER" id="PTHR21090">
    <property type="entry name" value="AROM/DEHYDROQUINATE SYNTHASE"/>
    <property type="match status" value="1"/>
</dbReference>
<comment type="caution">
    <text evidence="9">The sequence shown here is derived from an EMBL/GenBank/DDBJ whole genome shotgun (WGS) entry which is preliminary data.</text>
</comment>
<dbReference type="GO" id="GO:0008652">
    <property type="term" value="P:amino acid biosynthetic process"/>
    <property type="evidence" value="ECO:0007669"/>
    <property type="project" value="UniProtKB-KW"/>
</dbReference>
<feature type="binding site" evidence="7">
    <location>
        <position position="169"/>
    </location>
    <ligand>
        <name>3-phosphoshikimate</name>
        <dbReference type="ChEBI" id="CHEBI:145989"/>
    </ligand>
</feature>
<dbReference type="AlphaFoldDB" id="A0A2M6W445"/>
<dbReference type="HAMAP" id="MF_00210">
    <property type="entry name" value="EPSP_synth"/>
    <property type="match status" value="1"/>
</dbReference>
<dbReference type="GO" id="GO:0005737">
    <property type="term" value="C:cytoplasm"/>
    <property type="evidence" value="ECO:0007669"/>
    <property type="project" value="UniProtKB-SubCell"/>
</dbReference>
<comment type="catalytic activity">
    <reaction evidence="6">
        <text>3-phosphoshikimate + phosphoenolpyruvate = 5-O-(1-carboxyvinyl)-3-phosphoshikimate + phosphate</text>
        <dbReference type="Rhea" id="RHEA:21256"/>
        <dbReference type="ChEBI" id="CHEBI:43474"/>
        <dbReference type="ChEBI" id="CHEBI:57701"/>
        <dbReference type="ChEBI" id="CHEBI:58702"/>
        <dbReference type="ChEBI" id="CHEBI:145989"/>
        <dbReference type="EC" id="2.5.1.19"/>
    </reaction>
    <physiologicalReaction direction="left-to-right" evidence="6">
        <dbReference type="Rhea" id="RHEA:21257"/>
    </physiologicalReaction>
</comment>
<dbReference type="PANTHER" id="PTHR21090:SF5">
    <property type="entry name" value="PENTAFUNCTIONAL AROM POLYPEPTIDE"/>
    <property type="match status" value="1"/>
</dbReference>
<evidence type="ECO:0000256" key="1">
    <source>
        <dbReference type="ARBA" id="ARBA00004811"/>
    </source>
</evidence>
<feature type="binding site" evidence="7">
    <location>
        <position position="411"/>
    </location>
    <ligand>
        <name>phosphoenolpyruvate</name>
        <dbReference type="ChEBI" id="CHEBI:58702"/>
    </ligand>
</feature>
<comment type="subunit">
    <text evidence="7">Monomer.</text>
</comment>
<reference evidence="10" key="1">
    <citation type="submission" date="2017-09" db="EMBL/GenBank/DDBJ databases">
        <title>Depth-based differentiation of microbial function through sediment-hosted aquifers and enrichment of novel symbionts in the deep terrestrial subsurface.</title>
        <authorList>
            <person name="Probst A.J."/>
            <person name="Ladd B."/>
            <person name="Jarett J.K."/>
            <person name="Geller-Mcgrath D.E."/>
            <person name="Sieber C.M.K."/>
            <person name="Emerson J.B."/>
            <person name="Anantharaman K."/>
            <person name="Thomas B.C."/>
            <person name="Malmstrom R."/>
            <person name="Stieglmeier M."/>
            <person name="Klingl A."/>
            <person name="Woyke T."/>
            <person name="Ryan C.M."/>
            <person name="Banfield J.F."/>
        </authorList>
    </citation>
    <scope>NUCLEOTIDE SEQUENCE [LARGE SCALE GENOMIC DNA]</scope>
</reference>
<evidence type="ECO:0000256" key="5">
    <source>
        <dbReference type="ARBA" id="ARBA00023141"/>
    </source>
</evidence>
<dbReference type="Pfam" id="PF00275">
    <property type="entry name" value="EPSP_synthase"/>
    <property type="match status" value="1"/>
</dbReference>
<proteinExistence type="inferred from homology"/>
<gene>
    <name evidence="7 9" type="primary">aroA</name>
    <name evidence="9" type="ORF">COU31_02365</name>
</gene>
<evidence type="ECO:0000256" key="7">
    <source>
        <dbReference type="HAMAP-Rule" id="MF_00210"/>
    </source>
</evidence>
<dbReference type="SUPFAM" id="SSF55205">
    <property type="entry name" value="EPT/RTPC-like"/>
    <property type="match status" value="1"/>
</dbReference>
<protein>
    <recommendedName>
        <fullName evidence="7">3-phosphoshikimate 1-carboxyvinyltransferase</fullName>
        <ecNumber evidence="7">2.5.1.19</ecNumber>
    </recommendedName>
    <alternativeName>
        <fullName evidence="7">5-enolpyruvylshikimate-3-phosphate synthase</fullName>
        <shortName evidence="7">EPSP synthase</shortName>
        <shortName evidence="7">EPSPS</shortName>
    </alternativeName>
</protein>
<dbReference type="InterPro" id="IPR023193">
    <property type="entry name" value="EPSP_synthase_CS"/>
</dbReference>
<feature type="binding site" evidence="7">
    <location>
        <position position="385"/>
    </location>
    <ligand>
        <name>phosphoenolpyruvate</name>
        <dbReference type="ChEBI" id="CHEBI:58702"/>
    </ligand>
</feature>
<feature type="binding site" evidence="7">
    <location>
        <position position="340"/>
    </location>
    <ligand>
        <name>3-phosphoshikimate</name>
        <dbReference type="ChEBI" id="CHEBI:145989"/>
    </ligand>
</feature>
<keyword evidence="4 7" id="KW-0808">Transferase</keyword>
<evidence type="ECO:0000259" key="8">
    <source>
        <dbReference type="Pfam" id="PF00275"/>
    </source>
</evidence>
<dbReference type="GO" id="GO:0009073">
    <property type="term" value="P:aromatic amino acid family biosynthetic process"/>
    <property type="evidence" value="ECO:0007669"/>
    <property type="project" value="UniProtKB-KW"/>
</dbReference>
<dbReference type="PROSITE" id="PS00885">
    <property type="entry name" value="EPSP_SYNTHASE_2"/>
    <property type="match status" value="1"/>
</dbReference>
<feature type="binding site" evidence="7">
    <location>
        <position position="92"/>
    </location>
    <ligand>
        <name>phosphoenolpyruvate</name>
        <dbReference type="ChEBI" id="CHEBI:58702"/>
    </ligand>
</feature>
<dbReference type="GO" id="GO:0009423">
    <property type="term" value="P:chorismate biosynthetic process"/>
    <property type="evidence" value="ECO:0007669"/>
    <property type="project" value="UniProtKB-UniRule"/>
</dbReference>
<organism evidence="9 10">
    <name type="scientific">Candidatus Magasanikbacteria bacterium CG10_big_fil_rev_8_21_14_0_10_40_10</name>
    <dbReference type="NCBI Taxonomy" id="1974648"/>
    <lineage>
        <taxon>Bacteria</taxon>
        <taxon>Candidatus Magasanikiibacteriota</taxon>
    </lineage>
</organism>
<feature type="domain" description="Enolpyruvate transferase" evidence="8">
    <location>
        <begin position="7"/>
        <end position="420"/>
    </location>
</feature>
<evidence type="ECO:0000313" key="10">
    <source>
        <dbReference type="Proteomes" id="UP000231183"/>
    </source>
</evidence>
<dbReference type="GO" id="GO:0003866">
    <property type="term" value="F:3-phosphoshikimate 1-carboxyvinyltransferase activity"/>
    <property type="evidence" value="ECO:0007669"/>
    <property type="project" value="UniProtKB-UniRule"/>
</dbReference>
<comment type="similarity">
    <text evidence="2 7">Belongs to the EPSP synthase family.</text>
</comment>
<dbReference type="EMBL" id="PFBX01000022">
    <property type="protein sequence ID" value="PIT87558.1"/>
    <property type="molecule type" value="Genomic_DNA"/>
</dbReference>
<dbReference type="InterPro" id="IPR036968">
    <property type="entry name" value="Enolpyruvate_Tfrase_sf"/>
</dbReference>
<feature type="binding site" evidence="7">
    <location>
        <position position="336"/>
    </location>
    <ligand>
        <name>3-phosphoshikimate</name>
        <dbReference type="ChEBI" id="CHEBI:145989"/>
    </ligand>
</feature>
<dbReference type="PIRSF" id="PIRSF000505">
    <property type="entry name" value="EPSPS"/>
    <property type="match status" value="1"/>
</dbReference>
<evidence type="ECO:0000256" key="3">
    <source>
        <dbReference type="ARBA" id="ARBA00022605"/>
    </source>
</evidence>
<keyword evidence="7" id="KW-0963">Cytoplasm</keyword>
<feature type="binding site" evidence="7">
    <location>
        <position position="21"/>
    </location>
    <ligand>
        <name>3-phosphoshikimate</name>
        <dbReference type="ChEBI" id="CHEBI:145989"/>
    </ligand>
</feature>
<dbReference type="UniPathway" id="UPA00053">
    <property type="reaction ID" value="UER00089"/>
</dbReference>
<name>A0A2M6W445_9BACT</name>
<dbReference type="Proteomes" id="UP000231183">
    <property type="component" value="Unassembled WGS sequence"/>
</dbReference>